<accession>A0A151MUV3</accession>
<gene>
    <name evidence="1" type="ORF">Y1Q_0015943</name>
</gene>
<reference evidence="1 2" key="1">
    <citation type="journal article" date="2012" name="Genome Biol.">
        <title>Sequencing three crocodilian genomes to illuminate the evolution of archosaurs and amniotes.</title>
        <authorList>
            <person name="St John J.A."/>
            <person name="Braun E.L."/>
            <person name="Isberg S.R."/>
            <person name="Miles L.G."/>
            <person name="Chong A.Y."/>
            <person name="Gongora J."/>
            <person name="Dalzell P."/>
            <person name="Moran C."/>
            <person name="Bed'hom B."/>
            <person name="Abzhanov A."/>
            <person name="Burgess S.C."/>
            <person name="Cooksey A.M."/>
            <person name="Castoe T.A."/>
            <person name="Crawford N.G."/>
            <person name="Densmore L.D."/>
            <person name="Drew J.C."/>
            <person name="Edwards S.V."/>
            <person name="Faircloth B.C."/>
            <person name="Fujita M.K."/>
            <person name="Greenwold M.J."/>
            <person name="Hoffmann F.G."/>
            <person name="Howard J.M."/>
            <person name="Iguchi T."/>
            <person name="Janes D.E."/>
            <person name="Khan S.Y."/>
            <person name="Kohno S."/>
            <person name="de Koning A.J."/>
            <person name="Lance S.L."/>
            <person name="McCarthy F.M."/>
            <person name="McCormack J.E."/>
            <person name="Merchant M.E."/>
            <person name="Peterson D.G."/>
            <person name="Pollock D.D."/>
            <person name="Pourmand N."/>
            <person name="Raney B.J."/>
            <person name="Roessler K.A."/>
            <person name="Sanford J.R."/>
            <person name="Sawyer R.H."/>
            <person name="Schmidt C.J."/>
            <person name="Triplett E.W."/>
            <person name="Tuberville T.D."/>
            <person name="Venegas-Anaya M."/>
            <person name="Howard J.T."/>
            <person name="Jarvis E.D."/>
            <person name="Guillette L.J.Jr."/>
            <person name="Glenn T.C."/>
            <person name="Green R.E."/>
            <person name="Ray D.A."/>
        </authorList>
    </citation>
    <scope>NUCLEOTIDE SEQUENCE [LARGE SCALE GENOMIC DNA]</scope>
    <source>
        <strain evidence="1">KSC_2009_1</strain>
    </source>
</reference>
<name>A0A151MUV3_ALLMI</name>
<dbReference type="AlphaFoldDB" id="A0A151MUV3"/>
<protein>
    <submittedName>
        <fullName evidence="1">Uncharacterized protein</fullName>
    </submittedName>
</protein>
<organism evidence="1 2">
    <name type="scientific">Alligator mississippiensis</name>
    <name type="common">American alligator</name>
    <dbReference type="NCBI Taxonomy" id="8496"/>
    <lineage>
        <taxon>Eukaryota</taxon>
        <taxon>Metazoa</taxon>
        <taxon>Chordata</taxon>
        <taxon>Craniata</taxon>
        <taxon>Vertebrata</taxon>
        <taxon>Euteleostomi</taxon>
        <taxon>Archelosauria</taxon>
        <taxon>Archosauria</taxon>
        <taxon>Crocodylia</taxon>
        <taxon>Alligatoridae</taxon>
        <taxon>Alligatorinae</taxon>
        <taxon>Alligator</taxon>
    </lineage>
</organism>
<sequence>MEYCPSTFERQVVAFILLRDQNELIKRATYMNFQQKNGAVHEAAACAPQNQSMAGWHQLLGRLQTAGSPLLQLQETPRTLDLCVRTILPDVCPFFSTYL</sequence>
<keyword evidence="2" id="KW-1185">Reference proteome</keyword>
<evidence type="ECO:0000313" key="1">
    <source>
        <dbReference type="EMBL" id="KYO28333.1"/>
    </source>
</evidence>
<comment type="caution">
    <text evidence="1">The sequence shown here is derived from an EMBL/GenBank/DDBJ whole genome shotgun (WGS) entry which is preliminary data.</text>
</comment>
<dbReference type="EMBL" id="AKHW03004924">
    <property type="protein sequence ID" value="KYO28333.1"/>
    <property type="molecule type" value="Genomic_DNA"/>
</dbReference>
<proteinExistence type="predicted"/>
<evidence type="ECO:0000313" key="2">
    <source>
        <dbReference type="Proteomes" id="UP000050525"/>
    </source>
</evidence>
<dbReference type="Proteomes" id="UP000050525">
    <property type="component" value="Unassembled WGS sequence"/>
</dbReference>